<sequence>FALAKSMEYVDVVTATGASNLAGIVVDQSKQKVYVVDRWGNKLYIYNWYPKIPELVLDGDPIELDGIVVGSPGGTWGLALDEENNRLWVTSNETKVRFYDTSDWSHDPDTDYITVSHAAVGIAIDVENQIVYTGAIRGNEHMLSKYVISTGTETPLDVRNLESGTYDDYVLGLAVDQDTSLIYATIGNKSSGGSERLVVFDPNLTLQWASNDIGNPAGVAVAGDVSYKSPVFYLEKVDVNEPNCVLPGDYITYEITYGPNGIDHPNVVITDYLPCEVDYENIFDPNYDYEKHTYTWQIGSLSASAPNDFVTLTVKVNLGVEPNGIITNYCEIESDQYCSFALADTNVCFWSPDIIYVDVNAVGCDSGLSWYHAEPDLQSALQKAQAWDVNQIRVAAGTYKPTKGSVRSISFELLDDV</sequence>
<dbReference type="InterPro" id="IPR001434">
    <property type="entry name" value="OmcB-like_DUF11"/>
</dbReference>
<evidence type="ECO:0000259" key="1">
    <source>
        <dbReference type="Pfam" id="PF01345"/>
    </source>
</evidence>
<feature type="domain" description="DUF11" evidence="1">
    <location>
        <begin position="245"/>
        <end position="336"/>
    </location>
</feature>
<feature type="non-terminal residue" evidence="2">
    <location>
        <position position="417"/>
    </location>
</feature>
<proteinExistence type="predicted"/>
<dbReference type="EMBL" id="BARW01007159">
    <property type="protein sequence ID" value="GAI85197.1"/>
    <property type="molecule type" value="Genomic_DNA"/>
</dbReference>
<dbReference type="SUPFAM" id="SSF75011">
    <property type="entry name" value="3-carboxy-cis,cis-mucoante lactonizing enzyme"/>
    <property type="match status" value="1"/>
</dbReference>
<accession>X1RWP8</accession>
<organism evidence="2">
    <name type="scientific">marine sediment metagenome</name>
    <dbReference type="NCBI Taxonomy" id="412755"/>
    <lineage>
        <taxon>unclassified sequences</taxon>
        <taxon>metagenomes</taxon>
        <taxon>ecological metagenomes</taxon>
    </lineage>
</organism>
<dbReference type="InterPro" id="IPR015943">
    <property type="entry name" value="WD40/YVTN_repeat-like_dom_sf"/>
</dbReference>
<dbReference type="Pfam" id="PF01345">
    <property type="entry name" value="DUF11"/>
    <property type="match status" value="1"/>
</dbReference>
<protein>
    <recommendedName>
        <fullName evidence="1">DUF11 domain-containing protein</fullName>
    </recommendedName>
</protein>
<name>X1RWP8_9ZZZZ</name>
<dbReference type="AlphaFoldDB" id="X1RWP8"/>
<feature type="non-terminal residue" evidence="2">
    <location>
        <position position="1"/>
    </location>
</feature>
<evidence type="ECO:0000313" key="2">
    <source>
        <dbReference type="EMBL" id="GAI85197.1"/>
    </source>
</evidence>
<comment type="caution">
    <text evidence="2">The sequence shown here is derived from an EMBL/GenBank/DDBJ whole genome shotgun (WGS) entry which is preliminary data.</text>
</comment>
<reference evidence="2" key="1">
    <citation type="journal article" date="2014" name="Front. Microbiol.">
        <title>High frequency of phylogenetically diverse reductive dehalogenase-homologous genes in deep subseafloor sedimentary metagenomes.</title>
        <authorList>
            <person name="Kawai M."/>
            <person name="Futagami T."/>
            <person name="Toyoda A."/>
            <person name="Takaki Y."/>
            <person name="Nishi S."/>
            <person name="Hori S."/>
            <person name="Arai W."/>
            <person name="Tsubouchi T."/>
            <person name="Morono Y."/>
            <person name="Uchiyama I."/>
            <person name="Ito T."/>
            <person name="Fujiyama A."/>
            <person name="Inagaki F."/>
            <person name="Takami H."/>
        </authorList>
    </citation>
    <scope>NUCLEOTIDE SEQUENCE</scope>
    <source>
        <strain evidence="2">Expedition CK06-06</strain>
    </source>
</reference>
<dbReference type="Gene3D" id="2.130.10.10">
    <property type="entry name" value="YVTN repeat-like/Quinoprotein amine dehydrogenase"/>
    <property type="match status" value="1"/>
</dbReference>
<gene>
    <name evidence="2" type="ORF">S12H4_14960</name>
</gene>